<keyword evidence="3" id="KW-1185">Reference proteome</keyword>
<feature type="region of interest" description="Disordered" evidence="1">
    <location>
        <begin position="835"/>
        <end position="907"/>
    </location>
</feature>
<feature type="compositionally biased region" description="Polar residues" evidence="1">
    <location>
        <begin position="128"/>
        <end position="137"/>
    </location>
</feature>
<evidence type="ECO:0000256" key="1">
    <source>
        <dbReference type="SAM" id="MobiDB-lite"/>
    </source>
</evidence>
<organism evidence="2 3">
    <name type="scientific">Colletotrichum orbiculare (strain 104-T / ATCC 96160 / CBS 514.97 / LARS 414 / MAFF 240422)</name>
    <name type="common">Cucumber anthracnose fungus</name>
    <name type="synonym">Colletotrichum lagenarium</name>
    <dbReference type="NCBI Taxonomy" id="1213857"/>
    <lineage>
        <taxon>Eukaryota</taxon>
        <taxon>Fungi</taxon>
        <taxon>Dikarya</taxon>
        <taxon>Ascomycota</taxon>
        <taxon>Pezizomycotina</taxon>
        <taxon>Sordariomycetes</taxon>
        <taxon>Hypocreomycetidae</taxon>
        <taxon>Glomerellales</taxon>
        <taxon>Glomerellaceae</taxon>
        <taxon>Colletotrichum</taxon>
        <taxon>Colletotrichum orbiculare species complex</taxon>
    </lineage>
</organism>
<evidence type="ECO:0000313" key="2">
    <source>
        <dbReference type="EMBL" id="TDZ22351.1"/>
    </source>
</evidence>
<dbReference type="GO" id="GO:0005634">
    <property type="term" value="C:nucleus"/>
    <property type="evidence" value="ECO:0007669"/>
    <property type="project" value="TreeGrafter"/>
</dbReference>
<dbReference type="GO" id="GO:0005829">
    <property type="term" value="C:cytosol"/>
    <property type="evidence" value="ECO:0007669"/>
    <property type="project" value="TreeGrafter"/>
</dbReference>
<feature type="region of interest" description="Disordered" evidence="1">
    <location>
        <begin position="92"/>
        <end position="139"/>
    </location>
</feature>
<evidence type="ECO:0000313" key="3">
    <source>
        <dbReference type="Proteomes" id="UP000014480"/>
    </source>
</evidence>
<dbReference type="PROSITE" id="PS50330">
    <property type="entry name" value="UIM"/>
    <property type="match status" value="1"/>
</dbReference>
<protein>
    <recommendedName>
        <fullName evidence="4">Ubiquitin interaction domain-containing protein</fullName>
    </recommendedName>
</protein>
<feature type="compositionally biased region" description="Polar residues" evidence="1">
    <location>
        <begin position="743"/>
        <end position="754"/>
    </location>
</feature>
<dbReference type="GO" id="GO:0016579">
    <property type="term" value="P:protein deubiquitination"/>
    <property type="evidence" value="ECO:0007669"/>
    <property type="project" value="TreeGrafter"/>
</dbReference>
<feature type="region of interest" description="Disordered" evidence="1">
    <location>
        <begin position="731"/>
        <end position="762"/>
    </location>
</feature>
<gene>
    <name evidence="2" type="ORF">Cob_v004474</name>
</gene>
<comment type="caution">
    <text evidence="2">The sequence shown here is derived from an EMBL/GenBank/DDBJ whole genome shotgun (WGS) entry which is preliminary data.</text>
</comment>
<accession>A0A484FXA3</accession>
<proteinExistence type="predicted"/>
<dbReference type="InterPro" id="IPR003903">
    <property type="entry name" value="UIM_dom"/>
</dbReference>
<dbReference type="OrthoDB" id="4489171at2759"/>
<feature type="region of interest" description="Disordered" evidence="1">
    <location>
        <begin position="155"/>
        <end position="184"/>
    </location>
</feature>
<evidence type="ECO:0008006" key="4">
    <source>
        <dbReference type="Google" id="ProtNLM"/>
    </source>
</evidence>
<dbReference type="PANTHER" id="PTHR39597:SF1">
    <property type="entry name" value="UBA DOMAIN-CONTAINING PROTEIN RUP1"/>
    <property type="match status" value="1"/>
</dbReference>
<reference evidence="3" key="1">
    <citation type="journal article" date="2013" name="New Phytol.">
        <title>Comparative genomic and transcriptomic analyses reveal the hemibiotrophic stage shift of Colletotrichum fungi.</title>
        <authorList>
            <person name="Gan P."/>
            <person name="Ikeda K."/>
            <person name="Irieda H."/>
            <person name="Narusaka M."/>
            <person name="O'Connell R.J."/>
            <person name="Narusaka Y."/>
            <person name="Takano Y."/>
            <person name="Kubo Y."/>
            <person name="Shirasu K."/>
        </authorList>
    </citation>
    <scope>NUCLEOTIDE SEQUENCE [LARGE SCALE GENOMIC DNA]</scope>
    <source>
        <strain evidence="3">104-T / ATCC 96160 / CBS 514.97 / LARS 414 / MAFF 240422</strain>
    </source>
</reference>
<reference evidence="3" key="2">
    <citation type="journal article" date="2019" name="Mol. Plant Microbe Interact.">
        <title>Genome sequence resources for four phytopathogenic fungi from the Colletotrichum orbiculare species complex.</title>
        <authorList>
            <person name="Gan P."/>
            <person name="Tsushima A."/>
            <person name="Narusaka M."/>
            <person name="Narusaka Y."/>
            <person name="Takano Y."/>
            <person name="Kubo Y."/>
            <person name="Shirasu K."/>
        </authorList>
    </citation>
    <scope>GENOME REANNOTATION</scope>
    <source>
        <strain evidence="3">104-T / ATCC 96160 / CBS 514.97 / LARS 414 / MAFF 240422</strain>
    </source>
</reference>
<name>A0A484FXA3_COLOR</name>
<feature type="compositionally biased region" description="Basic and acidic residues" evidence="1">
    <location>
        <begin position="859"/>
        <end position="868"/>
    </location>
</feature>
<dbReference type="PANTHER" id="PTHR39597">
    <property type="entry name" value="UBA DOMAIN-CONTAINING PROTEIN RUP1"/>
    <property type="match status" value="1"/>
</dbReference>
<dbReference type="EMBL" id="AMCV02000010">
    <property type="protein sequence ID" value="TDZ22351.1"/>
    <property type="molecule type" value="Genomic_DNA"/>
</dbReference>
<dbReference type="InterPro" id="IPR055335">
    <property type="entry name" value="Ucp6/RUP1"/>
</dbReference>
<dbReference type="AlphaFoldDB" id="A0A484FXA3"/>
<sequence>MAREPTPADIAQFCEFTGLDVDRDRTLVVSALKSGQEMEPLLMEYFDNPDSFRSKHTWDDSAFGADRDGAGNNAGIAFNIDASDDAVIQGVTPPPDSYYGASAGAPSRPPSRANNRSPMGRMMDWTAGTASAPSNAAQEEEDLQRALRESAVESGFKPQVAGVTDPSTTAQHFGPANRPDYDQNSWAMVPTAAGTSQPTSSDIPRAYLRKREEGAPAFLVQQPNARNSEHRLGSILTILHNIPAARNLLLSTGEPAASYGHNSEWWKGQPIYPPHVLAAMQQGERSGEDENDAKPNFHEEIHRLMAFLDHTERSYGSVETFADSVPRTELNLERQFYDTLNSSTHPDIMQPMTHVALSTYVGGSGEGSEISRFACLNFELTDSQYRQTKSLYEAWDWLFWNEALLWQEVTPNTRMVVLKDMGDILTMALDGDGPPESMDVPEVFYPERYLHSRKGEATVIQEHLAWVHKGLYQAESSEYEYTKWVHPKTNKVYDKRELLEKTIKEFESHARYLDGLGRFRELEKSEDEEKQYIRLEDVACVLSETEEGLRQNSEQVVERCKWLLADIEQKMDKLKWERERLHERQRFLSTLLTDPNKPGLENPFSGKAYSLRGISTRRDVTYTCRRQQPDLIVLGEAPATVDQWWRLSYEAGDAQPAKAERVSIELVMRSIFLETKNPILVYATEDALNATPLPLTDSLQRFVLAENKNFRQELSQDSTDKSSSYGAALSMLPELPDERKQRSGSVDSMDTNRASMGASDVDSRFGGLSESVANFLADNSFGGGHGTRDTEMMGFPSIREAFQLPNSSTAPAVYPSDTQETAWGHDTKSPIPRADLHPGSPLANGATDVSRTVTPDAEEQPKGPEMQERSGSGANSPFMARHFATANDSKSEEHGIKVTTMDIPDEC</sequence>
<dbReference type="Proteomes" id="UP000014480">
    <property type="component" value="Unassembled WGS sequence"/>
</dbReference>